<feature type="domain" description="N-acetyltransferase" evidence="1">
    <location>
        <begin position="1"/>
        <end position="110"/>
    </location>
</feature>
<sequence length="110" mass="11793">MDPQALAAALRGSSTVVSARAGGQLVGLARVISDGATICYLQDILVHPGFQRLGVGRELAVRALDPYGKVRQKVLLTDDEPGQKPFYESLGYQETVDCQGGAVRAFVRFD</sequence>
<gene>
    <name evidence="2" type="ORF">G6034_14030</name>
</gene>
<accession>A0A7Y7IJG5</accession>
<dbReference type="InterPro" id="IPR053144">
    <property type="entry name" value="Acetyltransferase_Butenolide"/>
</dbReference>
<comment type="caution">
    <text evidence="2">The sequence shown here is derived from an EMBL/GenBank/DDBJ whole genome shotgun (WGS) entry which is preliminary data.</text>
</comment>
<proteinExistence type="predicted"/>
<organism evidence="2 3">
    <name type="scientific">Arthrobacter wenxiniae</name>
    <dbReference type="NCBI Taxonomy" id="2713570"/>
    <lineage>
        <taxon>Bacteria</taxon>
        <taxon>Bacillati</taxon>
        <taxon>Actinomycetota</taxon>
        <taxon>Actinomycetes</taxon>
        <taxon>Micrococcales</taxon>
        <taxon>Micrococcaceae</taxon>
        <taxon>Arthrobacter</taxon>
    </lineage>
</organism>
<dbReference type="SUPFAM" id="SSF55729">
    <property type="entry name" value="Acyl-CoA N-acyltransferases (Nat)"/>
    <property type="match status" value="1"/>
</dbReference>
<evidence type="ECO:0000313" key="2">
    <source>
        <dbReference type="EMBL" id="NVM96001.1"/>
    </source>
</evidence>
<name>A0A7Y7IJG5_9MICC</name>
<dbReference type="Pfam" id="PF13673">
    <property type="entry name" value="Acetyltransf_10"/>
    <property type="match status" value="1"/>
</dbReference>
<dbReference type="InterPro" id="IPR000182">
    <property type="entry name" value="GNAT_dom"/>
</dbReference>
<keyword evidence="3" id="KW-1185">Reference proteome</keyword>
<protein>
    <submittedName>
        <fullName evidence="2">GNAT family N-acetyltransferase</fullName>
    </submittedName>
</protein>
<dbReference type="PANTHER" id="PTHR43233">
    <property type="entry name" value="FAMILY N-ACETYLTRANSFERASE, PUTATIVE (AFU_ORTHOLOGUE AFUA_6G03350)-RELATED"/>
    <property type="match status" value="1"/>
</dbReference>
<reference evidence="2 3" key="1">
    <citation type="submission" date="2020-02" db="EMBL/GenBank/DDBJ databases">
        <title>Genome sequence of strain AETb3-4.</title>
        <authorList>
            <person name="Gao J."/>
            <person name="Zhang X."/>
        </authorList>
    </citation>
    <scope>NUCLEOTIDE SEQUENCE [LARGE SCALE GENOMIC DNA]</scope>
    <source>
        <strain evidence="2 3">AETb3-4</strain>
    </source>
</reference>
<dbReference type="AlphaFoldDB" id="A0A7Y7IJG5"/>
<dbReference type="CDD" id="cd04301">
    <property type="entry name" value="NAT_SF"/>
    <property type="match status" value="1"/>
</dbReference>
<dbReference type="PANTHER" id="PTHR43233:SF1">
    <property type="entry name" value="FAMILY N-ACETYLTRANSFERASE, PUTATIVE (AFU_ORTHOLOGUE AFUA_6G03350)-RELATED"/>
    <property type="match status" value="1"/>
</dbReference>
<evidence type="ECO:0000313" key="3">
    <source>
        <dbReference type="Proteomes" id="UP000543556"/>
    </source>
</evidence>
<dbReference type="InterPro" id="IPR016181">
    <property type="entry name" value="Acyl_CoA_acyltransferase"/>
</dbReference>
<dbReference type="Gene3D" id="3.40.630.30">
    <property type="match status" value="1"/>
</dbReference>
<dbReference type="Proteomes" id="UP000543556">
    <property type="component" value="Unassembled WGS sequence"/>
</dbReference>
<keyword evidence="2" id="KW-0808">Transferase</keyword>
<dbReference type="GO" id="GO:0016747">
    <property type="term" value="F:acyltransferase activity, transferring groups other than amino-acyl groups"/>
    <property type="evidence" value="ECO:0007669"/>
    <property type="project" value="InterPro"/>
</dbReference>
<evidence type="ECO:0000259" key="1">
    <source>
        <dbReference type="PROSITE" id="PS51186"/>
    </source>
</evidence>
<dbReference type="PROSITE" id="PS51186">
    <property type="entry name" value="GNAT"/>
    <property type="match status" value="1"/>
</dbReference>
<dbReference type="EMBL" id="JAAMFM010000023">
    <property type="protein sequence ID" value="NVM96001.1"/>
    <property type="molecule type" value="Genomic_DNA"/>
</dbReference>